<evidence type="ECO:0000256" key="6">
    <source>
        <dbReference type="SAM" id="Phobius"/>
    </source>
</evidence>
<dbReference type="InterPro" id="IPR045863">
    <property type="entry name" value="CorA_TM1_TM2"/>
</dbReference>
<feature type="transmembrane region" description="Helical" evidence="6">
    <location>
        <begin position="519"/>
        <end position="540"/>
    </location>
</feature>
<proteinExistence type="predicted"/>
<accession>A0AAN7TCD9</accession>
<evidence type="ECO:0000256" key="4">
    <source>
        <dbReference type="ARBA" id="ARBA00023136"/>
    </source>
</evidence>
<evidence type="ECO:0000256" key="1">
    <source>
        <dbReference type="ARBA" id="ARBA00004141"/>
    </source>
</evidence>
<protein>
    <submittedName>
        <fullName evidence="7">Uncharacterized protein</fullName>
    </submittedName>
</protein>
<feature type="region of interest" description="Disordered" evidence="5">
    <location>
        <begin position="572"/>
        <end position="624"/>
    </location>
</feature>
<keyword evidence="4 6" id="KW-0472">Membrane</keyword>
<dbReference type="GO" id="GO:0046873">
    <property type="term" value="F:metal ion transmembrane transporter activity"/>
    <property type="evidence" value="ECO:0007669"/>
    <property type="project" value="InterPro"/>
</dbReference>
<feature type="compositionally biased region" description="Low complexity" evidence="5">
    <location>
        <begin position="48"/>
        <end position="57"/>
    </location>
</feature>
<name>A0AAN7TCD9_9PEZI</name>
<evidence type="ECO:0000256" key="5">
    <source>
        <dbReference type="SAM" id="MobiDB-lite"/>
    </source>
</evidence>
<evidence type="ECO:0000256" key="3">
    <source>
        <dbReference type="ARBA" id="ARBA00022989"/>
    </source>
</evidence>
<keyword evidence="2 6" id="KW-0812">Transmembrane</keyword>
<dbReference type="SUPFAM" id="SSF144083">
    <property type="entry name" value="Magnesium transport protein CorA, transmembrane region"/>
    <property type="match status" value="1"/>
</dbReference>
<dbReference type="InterPro" id="IPR002523">
    <property type="entry name" value="MgTranspt_CorA/ZnTranspt_ZntB"/>
</dbReference>
<organism evidence="7 8">
    <name type="scientific">Meristemomyces frigidus</name>
    <dbReference type="NCBI Taxonomy" id="1508187"/>
    <lineage>
        <taxon>Eukaryota</taxon>
        <taxon>Fungi</taxon>
        <taxon>Dikarya</taxon>
        <taxon>Ascomycota</taxon>
        <taxon>Pezizomycotina</taxon>
        <taxon>Dothideomycetes</taxon>
        <taxon>Dothideomycetidae</taxon>
        <taxon>Mycosphaerellales</taxon>
        <taxon>Teratosphaeriaceae</taxon>
        <taxon>Meristemomyces</taxon>
    </lineage>
</organism>
<comment type="caution">
    <text evidence="7">The sequence shown here is derived from an EMBL/GenBank/DDBJ whole genome shotgun (WGS) entry which is preliminary data.</text>
</comment>
<keyword evidence="3 6" id="KW-1133">Transmembrane helix</keyword>
<feature type="region of interest" description="Disordered" evidence="5">
    <location>
        <begin position="48"/>
        <end position="106"/>
    </location>
</feature>
<dbReference type="Proteomes" id="UP001310890">
    <property type="component" value="Unassembled WGS sequence"/>
</dbReference>
<dbReference type="Gene3D" id="1.20.58.340">
    <property type="entry name" value="Magnesium transport protein CorA, transmembrane region"/>
    <property type="match status" value="1"/>
</dbReference>
<evidence type="ECO:0000256" key="2">
    <source>
        <dbReference type="ARBA" id="ARBA00022692"/>
    </source>
</evidence>
<evidence type="ECO:0000313" key="7">
    <source>
        <dbReference type="EMBL" id="KAK5109545.1"/>
    </source>
</evidence>
<dbReference type="Pfam" id="PF01544">
    <property type="entry name" value="CorA"/>
    <property type="match status" value="1"/>
</dbReference>
<comment type="subcellular location">
    <subcellularLocation>
        <location evidence="1">Membrane</location>
        <topology evidence="1">Multi-pass membrane protein</topology>
    </subcellularLocation>
</comment>
<dbReference type="EMBL" id="JAVRRL010000062">
    <property type="protein sequence ID" value="KAK5109545.1"/>
    <property type="molecule type" value="Genomic_DNA"/>
</dbReference>
<sequence length="683" mass="77776">MENAAAINALLKQLDAQRDAYQDTFRQIHEVLAHNLAATVPSGVESLPPLSPVVSDPPASPRQSISGTTAERTKKHRKYSGGLATLTTATESKRTGGESDSDDDDDQELYASHVLEPAVYGEEDLRAYLPKLKYTQHTTKVLQTIIDNPKRMTQSPLIPVRKGPLDDRSHLSHYQIFDVGVDGSLLQVERDDIETELSRAQAIWHAMKEVNKPPKERLAIVGEGCLPMRWQTSDLQEKRGAHHIPITRCSAVVALVLNGPAIKKVKNPSRRASNPHGYVYDPWQSWQVLNLQCYPDWNASTEVHDATRHYVNGVEAFLITVLGEFRDAQKRFELIYQEITKLITPPLDFMFDADIRDKLLFEDGDLTYSRRYFWASQTLALVNESIRNMIEAYEDGFTDEVWEGSHKTLWPLLEAHSARNIYFKKRMSSLRTKFSREIENLRKQIVENDHRREEILTLKEELFKGTSISESRMAVEYTNITIQQGHNIKLLTLVSIFFLPLTFVTSVFGMTNMPTVEHYWMFGLVTATVCIPFFILIGSLNTKGGMHFWRTRTKGAFYSLGRAFRSLGISKNDDRKVTSSPESSLDEAESMYGRRLSGSRSTSYQKNRDGLPLPPPPTARGRWFPNYGVEMSRLSGDSRAREEGFGSGDARVFMRRDVSGLRTPQLDVVWDREGERQRRRTVQ</sequence>
<feature type="transmembrane region" description="Helical" evidence="6">
    <location>
        <begin position="490"/>
        <end position="513"/>
    </location>
</feature>
<evidence type="ECO:0000313" key="8">
    <source>
        <dbReference type="Proteomes" id="UP001310890"/>
    </source>
</evidence>
<dbReference type="AlphaFoldDB" id="A0AAN7TCD9"/>
<gene>
    <name evidence="7" type="ORF">LTR62_006896</name>
</gene>
<reference evidence="7" key="1">
    <citation type="submission" date="2023-08" db="EMBL/GenBank/DDBJ databases">
        <title>Black Yeasts Isolated from many extreme environments.</title>
        <authorList>
            <person name="Coleine C."/>
            <person name="Stajich J.E."/>
            <person name="Selbmann L."/>
        </authorList>
    </citation>
    <scope>NUCLEOTIDE SEQUENCE</scope>
    <source>
        <strain evidence="7">CCFEE 5401</strain>
    </source>
</reference>
<dbReference type="GO" id="GO:0016020">
    <property type="term" value="C:membrane"/>
    <property type="evidence" value="ECO:0007669"/>
    <property type="project" value="UniProtKB-SubCell"/>
</dbReference>